<comment type="caution">
    <text evidence="2">The sequence shown here is derived from an EMBL/GenBank/DDBJ whole genome shotgun (WGS) entry which is preliminary data.</text>
</comment>
<name>A0ABQ8BIY7_BRANA</name>
<gene>
    <name evidence="2" type="ORF">HID58_043771</name>
</gene>
<accession>A0ABQ8BIY7</accession>
<dbReference type="Proteomes" id="UP000824890">
    <property type="component" value="Unassembled WGS sequence"/>
</dbReference>
<keyword evidence="1" id="KW-1133">Transmembrane helix</keyword>
<keyword evidence="1" id="KW-0812">Transmembrane</keyword>
<keyword evidence="3" id="KW-1185">Reference proteome</keyword>
<protein>
    <submittedName>
        <fullName evidence="2">Uncharacterized protein</fullName>
    </submittedName>
</protein>
<sequence length="178" mass="19907">MVWYRICGSIAWVGADVRLDGFCASMVSLSIWFQGRPRLVWVVRLDIKFSNHFVDFLDCFSRVETVFRRPLVVFELVSQFMLRGAFGFLLHVVTGLASSFSLGGIFRASFDEVSKRGSCAVPWYASYGFSGLLGKGLWSLYSIATVLEQSIANRICVLSLVARVDGLFSGGFSCLKKW</sequence>
<feature type="transmembrane region" description="Helical" evidence="1">
    <location>
        <begin position="85"/>
        <end position="106"/>
    </location>
</feature>
<evidence type="ECO:0000313" key="2">
    <source>
        <dbReference type="EMBL" id="KAH0904268.1"/>
    </source>
</evidence>
<proteinExistence type="predicted"/>
<organism evidence="2 3">
    <name type="scientific">Brassica napus</name>
    <name type="common">Rape</name>
    <dbReference type="NCBI Taxonomy" id="3708"/>
    <lineage>
        <taxon>Eukaryota</taxon>
        <taxon>Viridiplantae</taxon>
        <taxon>Streptophyta</taxon>
        <taxon>Embryophyta</taxon>
        <taxon>Tracheophyta</taxon>
        <taxon>Spermatophyta</taxon>
        <taxon>Magnoliopsida</taxon>
        <taxon>eudicotyledons</taxon>
        <taxon>Gunneridae</taxon>
        <taxon>Pentapetalae</taxon>
        <taxon>rosids</taxon>
        <taxon>malvids</taxon>
        <taxon>Brassicales</taxon>
        <taxon>Brassicaceae</taxon>
        <taxon>Brassiceae</taxon>
        <taxon>Brassica</taxon>
    </lineage>
</organism>
<reference evidence="2 3" key="1">
    <citation type="submission" date="2021-05" db="EMBL/GenBank/DDBJ databases">
        <title>Genome Assembly of Synthetic Allotetraploid Brassica napus Reveals Homoeologous Exchanges between Subgenomes.</title>
        <authorList>
            <person name="Davis J.T."/>
        </authorList>
    </citation>
    <scope>NUCLEOTIDE SEQUENCE [LARGE SCALE GENOMIC DNA]</scope>
    <source>
        <strain evidence="3">cv. Da-Ae</strain>
        <tissue evidence="2">Seedling</tissue>
    </source>
</reference>
<dbReference type="EMBL" id="JAGKQM010000011">
    <property type="protein sequence ID" value="KAH0904268.1"/>
    <property type="molecule type" value="Genomic_DNA"/>
</dbReference>
<evidence type="ECO:0000313" key="3">
    <source>
        <dbReference type="Proteomes" id="UP000824890"/>
    </source>
</evidence>
<evidence type="ECO:0000256" key="1">
    <source>
        <dbReference type="SAM" id="Phobius"/>
    </source>
</evidence>
<keyword evidence="1" id="KW-0472">Membrane</keyword>